<evidence type="ECO:0000256" key="5">
    <source>
        <dbReference type="SAM" id="Phobius"/>
    </source>
</evidence>
<evidence type="ECO:0000256" key="2">
    <source>
        <dbReference type="ARBA" id="ARBA00022692"/>
    </source>
</evidence>
<dbReference type="AlphaFoldDB" id="A0A653CJ94"/>
<dbReference type="GO" id="GO:0008528">
    <property type="term" value="F:G protein-coupled peptide receptor activity"/>
    <property type="evidence" value="ECO:0007669"/>
    <property type="project" value="TreeGrafter"/>
</dbReference>
<feature type="signal peptide" evidence="6">
    <location>
        <begin position="1"/>
        <end position="17"/>
    </location>
</feature>
<keyword evidence="6" id="KW-0732">Signal</keyword>
<accession>A0A653CJ94</accession>
<keyword evidence="4 5" id="KW-0472">Membrane</keyword>
<proteinExistence type="predicted"/>
<protein>
    <recommendedName>
        <fullName evidence="7">G-protein coupled receptors family 2 profile 2 domain-containing protein</fullName>
    </recommendedName>
</protein>
<dbReference type="PROSITE" id="PS50261">
    <property type="entry name" value="G_PROTEIN_RECEP_F2_4"/>
    <property type="match status" value="1"/>
</dbReference>
<evidence type="ECO:0000313" key="8">
    <source>
        <dbReference type="EMBL" id="VEN47992.1"/>
    </source>
</evidence>
<feature type="transmembrane region" description="Helical" evidence="5">
    <location>
        <begin position="174"/>
        <end position="195"/>
    </location>
</feature>
<reference evidence="8 9" key="1">
    <citation type="submission" date="2019-01" db="EMBL/GenBank/DDBJ databases">
        <authorList>
            <person name="Sayadi A."/>
        </authorList>
    </citation>
    <scope>NUCLEOTIDE SEQUENCE [LARGE SCALE GENOMIC DNA]</scope>
</reference>
<keyword evidence="2 5" id="KW-0812">Transmembrane</keyword>
<dbReference type="Proteomes" id="UP000410492">
    <property type="component" value="Unassembled WGS sequence"/>
</dbReference>
<dbReference type="InterPro" id="IPR051384">
    <property type="entry name" value="Mth_GPCR"/>
</dbReference>
<dbReference type="Pfam" id="PF00002">
    <property type="entry name" value="7tm_2"/>
    <property type="match status" value="1"/>
</dbReference>
<organism evidence="8 9">
    <name type="scientific">Callosobruchus maculatus</name>
    <name type="common">Southern cowpea weevil</name>
    <name type="synonym">Pulse bruchid</name>
    <dbReference type="NCBI Taxonomy" id="64391"/>
    <lineage>
        <taxon>Eukaryota</taxon>
        <taxon>Metazoa</taxon>
        <taxon>Ecdysozoa</taxon>
        <taxon>Arthropoda</taxon>
        <taxon>Hexapoda</taxon>
        <taxon>Insecta</taxon>
        <taxon>Pterygota</taxon>
        <taxon>Neoptera</taxon>
        <taxon>Endopterygota</taxon>
        <taxon>Coleoptera</taxon>
        <taxon>Polyphaga</taxon>
        <taxon>Cucujiformia</taxon>
        <taxon>Chrysomeloidea</taxon>
        <taxon>Chrysomelidae</taxon>
        <taxon>Bruchinae</taxon>
        <taxon>Bruchini</taxon>
        <taxon>Callosobruchus</taxon>
    </lineage>
</organism>
<gene>
    <name evidence="8" type="ORF">CALMAC_LOCUS9601</name>
</gene>
<comment type="subcellular location">
    <subcellularLocation>
        <location evidence="1">Membrane</location>
        <topology evidence="1">Multi-pass membrane protein</topology>
    </subcellularLocation>
</comment>
<keyword evidence="3 5" id="KW-1133">Transmembrane helix</keyword>
<dbReference type="Gene3D" id="1.20.1070.10">
    <property type="entry name" value="Rhodopsin 7-helix transmembrane proteins"/>
    <property type="match status" value="1"/>
</dbReference>
<evidence type="ECO:0000313" key="9">
    <source>
        <dbReference type="Proteomes" id="UP000410492"/>
    </source>
</evidence>
<evidence type="ECO:0000256" key="3">
    <source>
        <dbReference type="ARBA" id="ARBA00022989"/>
    </source>
</evidence>
<dbReference type="CDD" id="cd15039">
    <property type="entry name" value="7tmB3_Methuselah-like"/>
    <property type="match status" value="1"/>
</dbReference>
<feature type="transmembrane region" description="Helical" evidence="5">
    <location>
        <begin position="216"/>
        <end position="236"/>
    </location>
</feature>
<feature type="domain" description="G-protein coupled receptors family 2 profile 2" evidence="7">
    <location>
        <begin position="109"/>
        <end position="362"/>
    </location>
</feature>
<dbReference type="InterPro" id="IPR017981">
    <property type="entry name" value="GPCR_2-like_7TM"/>
</dbReference>
<feature type="transmembrane region" description="Helical" evidence="5">
    <location>
        <begin position="338"/>
        <end position="361"/>
    </location>
</feature>
<dbReference type="GO" id="GO:0007166">
    <property type="term" value="P:cell surface receptor signaling pathway"/>
    <property type="evidence" value="ECO:0007669"/>
    <property type="project" value="InterPro"/>
</dbReference>
<evidence type="ECO:0000256" key="6">
    <source>
        <dbReference type="SAM" id="SignalP"/>
    </source>
</evidence>
<evidence type="ECO:0000256" key="1">
    <source>
        <dbReference type="ARBA" id="ARBA00004141"/>
    </source>
</evidence>
<feature type="transmembrane region" description="Helical" evidence="5">
    <location>
        <begin position="119"/>
        <end position="137"/>
    </location>
</feature>
<name>A0A653CJ94_CALMS</name>
<dbReference type="OrthoDB" id="6082634at2759"/>
<sequence>MAIKTILIITIVNACLAYGVKRCCDEKNNFLTRNLEKCLDGSKVNITFPCTFLTVDANQTSLRVDSDDYLYFDEDPIPPNKYCFATDQNTSHELYLLCQDEEMDGEQSIDILKNVCESISVLFMILTVAIYISLPQMMDLQGQAIVHSIAGKALAYITLITVYIGPYLEDVPCHIAAYILYISFLYAFFWLNVLCFQIWRQIVNPRFLNSIKNWQLVYYVYSIGGCLVCWATLALIQHSHFEHIKHLHPGIAEVRCWFKTMREAMIYFYSPISVLIVANIVYFVWTLVVLSKQYTDSRTNQVFKYRLKLYIKLFFIMGITWLFEVISSATENHPSLKWLWNVTDIINSLEGLTIFLILVVFRRKVMRQLANKSFCKCLKLPSAWKDLEDSECEPMEYEVSMTSDGDKI</sequence>
<dbReference type="EMBL" id="CAACVG010007997">
    <property type="protein sequence ID" value="VEN47992.1"/>
    <property type="molecule type" value="Genomic_DNA"/>
</dbReference>
<feature type="transmembrane region" description="Helical" evidence="5">
    <location>
        <begin position="149"/>
        <end position="168"/>
    </location>
</feature>
<dbReference type="GO" id="GO:0005886">
    <property type="term" value="C:plasma membrane"/>
    <property type="evidence" value="ECO:0007669"/>
    <property type="project" value="TreeGrafter"/>
</dbReference>
<dbReference type="PANTHER" id="PTHR47154">
    <property type="entry name" value="G-PROTEIN COUPLED RECEPTOR MTH-RELATED"/>
    <property type="match status" value="1"/>
</dbReference>
<feature type="transmembrane region" description="Helical" evidence="5">
    <location>
        <begin position="266"/>
        <end position="288"/>
    </location>
</feature>
<evidence type="ECO:0000256" key="4">
    <source>
        <dbReference type="ARBA" id="ARBA00023136"/>
    </source>
</evidence>
<evidence type="ECO:0000259" key="7">
    <source>
        <dbReference type="PROSITE" id="PS50261"/>
    </source>
</evidence>
<feature type="transmembrane region" description="Helical" evidence="5">
    <location>
        <begin position="309"/>
        <end position="326"/>
    </location>
</feature>
<dbReference type="PANTHER" id="PTHR47154:SF2">
    <property type="entry name" value="G-PROTEIN COUPLED RECEPTOR MTH-RELATED"/>
    <property type="match status" value="1"/>
</dbReference>
<feature type="chain" id="PRO_5025011828" description="G-protein coupled receptors family 2 profile 2 domain-containing protein" evidence="6">
    <location>
        <begin position="18"/>
        <end position="408"/>
    </location>
</feature>
<keyword evidence="9" id="KW-1185">Reference proteome</keyword>
<dbReference type="InterPro" id="IPR000832">
    <property type="entry name" value="GPCR_2_secretin-like"/>
</dbReference>